<sequence>MFTRTFFVRIMKGMSDFLDIIVLLTFFTEIMKKPLGKPFQKCYTGENVWRKSNV</sequence>
<dbReference type="EMBL" id="AUZH01000035">
    <property type="protein sequence ID" value="KFN85960.1"/>
    <property type="molecule type" value="Genomic_DNA"/>
</dbReference>
<evidence type="ECO:0000313" key="1">
    <source>
        <dbReference type="EMBL" id="KFN85960.1"/>
    </source>
</evidence>
<comment type="caution">
    <text evidence="1">The sequence shown here is derived from an EMBL/GenBank/DDBJ whole genome shotgun (WGS) entry which is preliminary data.</text>
</comment>
<protein>
    <submittedName>
        <fullName evidence="1">Uncharacterized protein</fullName>
    </submittedName>
</protein>
<dbReference type="Proteomes" id="UP000029382">
    <property type="component" value="Unassembled WGS sequence"/>
</dbReference>
<evidence type="ECO:0000313" key="2">
    <source>
        <dbReference type="Proteomes" id="UP000029382"/>
    </source>
</evidence>
<name>A0A091BND4_STREI</name>
<gene>
    <name evidence="1" type="ORF">H702_09430</name>
</gene>
<dbReference type="AlphaFoldDB" id="A0A091BND4"/>
<organism evidence="1 2">
    <name type="scientific">Streptococcus equinus JB1</name>
    <dbReference type="NCBI Taxonomy" id="1294274"/>
    <lineage>
        <taxon>Bacteria</taxon>
        <taxon>Bacillati</taxon>
        <taxon>Bacillota</taxon>
        <taxon>Bacilli</taxon>
        <taxon>Lactobacillales</taxon>
        <taxon>Streptococcaceae</taxon>
        <taxon>Streptococcus</taxon>
    </lineage>
</organism>
<reference evidence="1 2" key="1">
    <citation type="journal article" date="2014" name="Genome Announc.">
        <title>Draft Genome Sequences of Streptococcus bovis Strains ATCC 33317 and JB1.</title>
        <authorList>
            <person name="Benahmed F.H."/>
            <person name="Gopinath G.R."/>
            <person name="Harbottle H."/>
            <person name="Cotta M.A."/>
            <person name="Luo Y."/>
            <person name="Henderson C."/>
            <person name="Teri P."/>
            <person name="Soppet D."/>
            <person name="Rasmussen M."/>
            <person name="Whitehead T.R."/>
            <person name="Davidson M."/>
        </authorList>
    </citation>
    <scope>NUCLEOTIDE SEQUENCE [LARGE SCALE GENOMIC DNA]</scope>
    <source>
        <strain evidence="1 2">JB1</strain>
    </source>
</reference>
<accession>A0A091BND4</accession>
<proteinExistence type="predicted"/>